<evidence type="ECO:0000256" key="4">
    <source>
        <dbReference type="ARBA" id="ARBA00022771"/>
    </source>
</evidence>
<dbReference type="SUPFAM" id="SSF48508">
    <property type="entry name" value="Nuclear receptor ligand-binding domain"/>
    <property type="match status" value="1"/>
</dbReference>
<keyword evidence="5" id="KW-0862">Zinc</keyword>
<feature type="compositionally biased region" description="Low complexity" evidence="11">
    <location>
        <begin position="10"/>
        <end position="22"/>
    </location>
</feature>
<dbReference type="Proteomes" id="UP000008281">
    <property type="component" value="Unassembled WGS sequence"/>
</dbReference>
<evidence type="ECO:0000256" key="5">
    <source>
        <dbReference type="ARBA" id="ARBA00022833"/>
    </source>
</evidence>
<keyword evidence="4" id="KW-0863">Zinc-finger</keyword>
<dbReference type="InParanoid" id="E3MBQ2"/>
<sequence length="456" mass="51652">MLEFDQIDLPSSSNTPSSTPSPALTEFTSSPGGKSKSLRKSGKPYQFVPSACQVCYGKATGHHYDVASCNGCKSFFRRVTIEKLQYKCSVGMKCYEDFKPGGKSIYSSKMKQLFVDQIPKCRACRYKRCVETGMNPLGIQSELRKMSESSSMEETGSGKEIVILPRIVEPPKSIEAQVADLIKHLVHLDLKTNAFRDCSYNPVDFPTLKQAIKEDVSIIGFGDRFGPMPGWPLSPETIEEARKPNPIPGTRKILPPNVKRWVMYDLLTIVEMAKTFDFFTKLSENDRYYLCRDTTLMVSNLTRAFFCVENKTDQLIRSDGQTTLAPPPKWIPKEYMDKLIFDIMKRAIKTLIRMKCTKIEFLLLRAILLCNAAAPDISNTARTILSTERAKYTVALLNYTMANHGPEGPGRFAEILNVIDVLERQQKDQRDVNVYICLYRPKHVKLPLLDDVMMIC</sequence>
<comment type="subcellular location">
    <subcellularLocation>
        <location evidence="1">Nucleus</location>
    </subcellularLocation>
</comment>
<dbReference type="HOGENOM" id="CLU_007368_3_1_1"/>
<dbReference type="PANTHER" id="PTHR45886">
    <property type="entry name" value="NUCLEAR HORMONE RECEPTOR FAMILY-RELATED-RELATED"/>
    <property type="match status" value="1"/>
</dbReference>
<feature type="domain" description="Nuclear receptor" evidence="12">
    <location>
        <begin position="49"/>
        <end position="141"/>
    </location>
</feature>
<dbReference type="OrthoDB" id="9984314at2759"/>
<proteinExistence type="inferred from homology"/>
<dbReference type="InterPro" id="IPR049636">
    <property type="entry name" value="HNF4-like_DBD"/>
</dbReference>
<feature type="domain" description="NR LBD" evidence="13">
    <location>
        <begin position="177"/>
        <end position="455"/>
    </location>
</feature>
<evidence type="ECO:0000259" key="13">
    <source>
        <dbReference type="PROSITE" id="PS51843"/>
    </source>
</evidence>
<protein>
    <submittedName>
        <fullName evidence="14">CRE-NHR-204 protein</fullName>
    </submittedName>
</protein>
<evidence type="ECO:0000313" key="14">
    <source>
        <dbReference type="EMBL" id="EFO97859.1"/>
    </source>
</evidence>
<evidence type="ECO:0000313" key="15">
    <source>
        <dbReference type="Proteomes" id="UP000008281"/>
    </source>
</evidence>
<keyword evidence="7" id="KW-0238">DNA-binding</keyword>
<dbReference type="Pfam" id="PF00105">
    <property type="entry name" value="zf-C4"/>
    <property type="match status" value="1"/>
</dbReference>
<dbReference type="GO" id="GO:0000978">
    <property type="term" value="F:RNA polymerase II cis-regulatory region sequence-specific DNA binding"/>
    <property type="evidence" value="ECO:0007669"/>
    <property type="project" value="InterPro"/>
</dbReference>
<dbReference type="GO" id="GO:0003700">
    <property type="term" value="F:DNA-binding transcription factor activity"/>
    <property type="evidence" value="ECO:0007669"/>
    <property type="project" value="InterPro"/>
</dbReference>
<dbReference type="PROSITE" id="PS51843">
    <property type="entry name" value="NR_LBD"/>
    <property type="match status" value="1"/>
</dbReference>
<dbReference type="InterPro" id="IPR001628">
    <property type="entry name" value="Znf_hrmn_rcpt"/>
</dbReference>
<keyword evidence="3" id="KW-0479">Metal-binding</keyword>
<dbReference type="FunCoup" id="E3MBQ2">
    <property type="interactions" value="147"/>
</dbReference>
<evidence type="ECO:0000256" key="3">
    <source>
        <dbReference type="ARBA" id="ARBA00022723"/>
    </source>
</evidence>
<dbReference type="PANTHER" id="PTHR45886:SF14">
    <property type="entry name" value="NUCLEAR HORMONE RECEPTOR FAMILY-RELATED"/>
    <property type="match status" value="1"/>
</dbReference>
<dbReference type="InterPro" id="IPR000536">
    <property type="entry name" value="Nucl_hrmn_rcpt_lig-bd"/>
</dbReference>
<keyword evidence="9" id="KW-0675">Receptor</keyword>
<evidence type="ECO:0000256" key="11">
    <source>
        <dbReference type="SAM" id="MobiDB-lite"/>
    </source>
</evidence>
<dbReference type="GO" id="GO:0008270">
    <property type="term" value="F:zinc ion binding"/>
    <property type="evidence" value="ECO:0007669"/>
    <property type="project" value="UniProtKB-KW"/>
</dbReference>
<dbReference type="STRING" id="31234.E3MBQ2"/>
<keyword evidence="8" id="KW-0804">Transcription</keyword>
<gene>
    <name evidence="14" type="primary">Cre-nhr-204</name>
    <name evidence="14" type="ORF">CRE_16083</name>
</gene>
<dbReference type="PRINTS" id="PR00047">
    <property type="entry name" value="STROIDFINGER"/>
</dbReference>
<reference evidence="14" key="1">
    <citation type="submission" date="2007-07" db="EMBL/GenBank/DDBJ databases">
        <title>PCAP assembly of the Caenorhabditis remanei genome.</title>
        <authorList>
            <consortium name="The Caenorhabditis remanei Sequencing Consortium"/>
            <person name="Wilson R.K."/>
        </authorList>
    </citation>
    <scope>NUCLEOTIDE SEQUENCE [LARGE SCALE GENOMIC DNA]</scope>
    <source>
        <strain evidence="14">PB4641</strain>
    </source>
</reference>
<dbReference type="eggNOG" id="KOG3575">
    <property type="taxonomic scope" value="Eukaryota"/>
</dbReference>
<dbReference type="EMBL" id="DS268433">
    <property type="protein sequence ID" value="EFO97859.1"/>
    <property type="molecule type" value="Genomic_DNA"/>
</dbReference>
<dbReference type="PROSITE" id="PS51030">
    <property type="entry name" value="NUCLEAR_REC_DBD_2"/>
    <property type="match status" value="1"/>
</dbReference>
<evidence type="ECO:0000256" key="10">
    <source>
        <dbReference type="ARBA" id="ARBA00023242"/>
    </source>
</evidence>
<feature type="region of interest" description="Disordered" evidence="11">
    <location>
        <begin position="1"/>
        <end position="41"/>
    </location>
</feature>
<name>E3MBQ2_CAERE</name>
<evidence type="ECO:0000256" key="1">
    <source>
        <dbReference type="ARBA" id="ARBA00004123"/>
    </source>
</evidence>
<dbReference type="Gene3D" id="3.30.50.10">
    <property type="entry name" value="Erythroid Transcription Factor GATA-1, subunit A"/>
    <property type="match status" value="1"/>
</dbReference>
<evidence type="ECO:0000256" key="8">
    <source>
        <dbReference type="ARBA" id="ARBA00023163"/>
    </source>
</evidence>
<dbReference type="CDD" id="cd06960">
    <property type="entry name" value="NR_DBD_HNF4A"/>
    <property type="match status" value="1"/>
</dbReference>
<dbReference type="Pfam" id="PF00104">
    <property type="entry name" value="Hormone_recep"/>
    <property type="match status" value="1"/>
</dbReference>
<accession>E3MBQ2</accession>
<dbReference type="SMART" id="SM00399">
    <property type="entry name" value="ZnF_C4"/>
    <property type="match status" value="1"/>
</dbReference>
<dbReference type="GO" id="GO:0005634">
    <property type="term" value="C:nucleus"/>
    <property type="evidence" value="ECO:0007669"/>
    <property type="project" value="UniProtKB-SubCell"/>
</dbReference>
<evidence type="ECO:0000256" key="9">
    <source>
        <dbReference type="ARBA" id="ARBA00023170"/>
    </source>
</evidence>
<evidence type="ECO:0000256" key="6">
    <source>
        <dbReference type="ARBA" id="ARBA00023015"/>
    </source>
</evidence>
<dbReference type="SMART" id="SM00430">
    <property type="entry name" value="HOLI"/>
    <property type="match status" value="1"/>
</dbReference>
<dbReference type="AlphaFoldDB" id="E3MBQ2"/>
<evidence type="ECO:0000259" key="12">
    <source>
        <dbReference type="PROSITE" id="PS51030"/>
    </source>
</evidence>
<organism evidence="15">
    <name type="scientific">Caenorhabditis remanei</name>
    <name type="common">Caenorhabditis vulgaris</name>
    <dbReference type="NCBI Taxonomy" id="31234"/>
    <lineage>
        <taxon>Eukaryota</taxon>
        <taxon>Metazoa</taxon>
        <taxon>Ecdysozoa</taxon>
        <taxon>Nematoda</taxon>
        <taxon>Chromadorea</taxon>
        <taxon>Rhabditida</taxon>
        <taxon>Rhabditina</taxon>
        <taxon>Rhabditomorpha</taxon>
        <taxon>Rhabditoidea</taxon>
        <taxon>Rhabditidae</taxon>
        <taxon>Peloderinae</taxon>
        <taxon>Caenorhabditis</taxon>
    </lineage>
</organism>
<dbReference type="CDD" id="cd06157">
    <property type="entry name" value="NR_LBD"/>
    <property type="match status" value="1"/>
</dbReference>
<keyword evidence="6" id="KW-0805">Transcription regulation</keyword>
<keyword evidence="10" id="KW-0539">Nucleus</keyword>
<keyword evidence="15" id="KW-1185">Reference proteome</keyword>
<dbReference type="OMA" id="TGHHYDV"/>
<dbReference type="SUPFAM" id="SSF57716">
    <property type="entry name" value="Glucocorticoid receptor-like (DNA-binding domain)"/>
    <property type="match status" value="1"/>
</dbReference>
<dbReference type="InterPro" id="IPR035500">
    <property type="entry name" value="NHR-like_dom_sf"/>
</dbReference>
<evidence type="ECO:0000256" key="7">
    <source>
        <dbReference type="ARBA" id="ARBA00023125"/>
    </source>
</evidence>
<dbReference type="Gene3D" id="1.10.565.10">
    <property type="entry name" value="Retinoid X Receptor"/>
    <property type="match status" value="1"/>
</dbReference>
<dbReference type="InterPro" id="IPR013088">
    <property type="entry name" value="Znf_NHR/GATA"/>
</dbReference>
<comment type="similarity">
    <text evidence="2">Belongs to the nuclear hormone receptor family.</text>
</comment>
<evidence type="ECO:0000256" key="2">
    <source>
        <dbReference type="ARBA" id="ARBA00005993"/>
    </source>
</evidence>